<evidence type="ECO:0000256" key="9">
    <source>
        <dbReference type="HAMAP-Rule" id="MF_01924"/>
    </source>
</evidence>
<feature type="site" description="Transition state stabilizer" evidence="9">
    <location>
        <position position="72"/>
    </location>
</feature>
<dbReference type="RefSeq" id="WP_379788065.1">
    <property type="nucleotide sequence ID" value="NZ_JBHSHL010000019.1"/>
</dbReference>
<comment type="cofactor">
    <cofactor evidence="9">
        <name>Zn(2+)</name>
        <dbReference type="ChEBI" id="CHEBI:29105"/>
    </cofactor>
    <text evidence="9">Binds 1 zinc ion per subunit.</text>
</comment>
<sequence length="189" mass="22424">MTDDKIQLVRLSDLDPDFIIDLRYAQRKNFLNKVIYTSNVCYINKHTAKLLIKAKNIFRHDGYRVRIWDAYRPIRAQKKLFELFPDTDYVAKPPDMSKLTSFKPSHMNGMCVDLTLTDMYGNNIKMPTEFDDFSRKSSILYPFTPREEKNNALYLKFVMEGCGFESYEKEWWHFEDTCTPPVPYSDLEL</sequence>
<feature type="binding site" evidence="9">
    <location>
        <position position="113"/>
    </location>
    <ligand>
        <name>Zn(2+)</name>
        <dbReference type="ChEBI" id="CHEBI:29105"/>
        <note>catalytic</note>
    </ligand>
</feature>
<name>A0ABV9QK28_9FIRM</name>
<dbReference type="Pfam" id="PF01427">
    <property type="entry name" value="Peptidase_M15"/>
    <property type="match status" value="1"/>
</dbReference>
<gene>
    <name evidence="11" type="ORF">ACFO4R_05590</name>
</gene>
<keyword evidence="3 9" id="KW-0479">Metal-binding</keyword>
<dbReference type="SUPFAM" id="SSF55166">
    <property type="entry name" value="Hedgehog/DD-peptidase"/>
    <property type="match status" value="1"/>
</dbReference>
<feature type="binding site" evidence="9">
    <location>
        <position position="173"/>
    </location>
    <ligand>
        <name>Zn(2+)</name>
        <dbReference type="ChEBI" id="CHEBI:29105"/>
        <note>catalytic</note>
    </ligand>
</feature>
<keyword evidence="7 9" id="KW-0482">Metalloprotease</keyword>
<evidence type="ECO:0000256" key="6">
    <source>
        <dbReference type="ARBA" id="ARBA00022997"/>
    </source>
</evidence>
<dbReference type="PIRSF" id="PIRSF026671">
    <property type="entry name" value="AA_dipeptidase"/>
    <property type="match status" value="1"/>
</dbReference>
<evidence type="ECO:0000313" key="11">
    <source>
        <dbReference type="EMBL" id="MFC4804553.1"/>
    </source>
</evidence>
<keyword evidence="4 9" id="KW-0378">Hydrolase</keyword>
<dbReference type="PANTHER" id="PTHR43126">
    <property type="entry name" value="D-ALANYL-D-ALANINE DIPEPTIDASE"/>
    <property type="match status" value="1"/>
</dbReference>
<evidence type="ECO:0000256" key="4">
    <source>
        <dbReference type="ARBA" id="ARBA00022801"/>
    </source>
</evidence>
<feature type="binding site" evidence="9">
    <location>
        <position position="106"/>
    </location>
    <ligand>
        <name>Zn(2+)</name>
        <dbReference type="ChEBI" id="CHEBI:29105"/>
        <note>catalytic</note>
    </ligand>
</feature>
<dbReference type="Proteomes" id="UP001595916">
    <property type="component" value="Unassembled WGS sequence"/>
</dbReference>
<keyword evidence="12" id="KW-1185">Reference proteome</keyword>
<comment type="similarity">
    <text evidence="9 10">Belongs to the peptidase M15D family.</text>
</comment>
<feature type="active site" description="Proton donor/acceptor" evidence="9">
    <location>
        <position position="170"/>
    </location>
</feature>
<evidence type="ECO:0000256" key="1">
    <source>
        <dbReference type="ARBA" id="ARBA00001362"/>
    </source>
</evidence>
<protein>
    <recommendedName>
        <fullName evidence="9 10">D-alanyl-D-alanine dipeptidase</fullName>
        <shortName evidence="9 10">D-Ala-D-Ala dipeptidase</shortName>
        <ecNumber evidence="9 10">3.4.13.22</ecNumber>
    </recommendedName>
</protein>
<dbReference type="InterPro" id="IPR000755">
    <property type="entry name" value="A_A_dipeptidase"/>
</dbReference>
<comment type="function">
    <text evidence="9 10">Catalyzes hydrolysis of the D-alanyl-D-alanine dipeptide.</text>
</comment>
<accession>A0ABV9QK28</accession>
<evidence type="ECO:0000256" key="3">
    <source>
        <dbReference type="ARBA" id="ARBA00022723"/>
    </source>
</evidence>
<keyword evidence="8 10" id="KW-0961">Cell wall biogenesis/degradation</keyword>
<proteinExistence type="inferred from homology"/>
<dbReference type="PANTHER" id="PTHR43126:SF1">
    <property type="entry name" value="D-ALANYL-D-ALANINE DIPEPTIDASE"/>
    <property type="match status" value="1"/>
</dbReference>
<evidence type="ECO:0000256" key="5">
    <source>
        <dbReference type="ARBA" id="ARBA00022833"/>
    </source>
</evidence>
<evidence type="ECO:0000256" key="8">
    <source>
        <dbReference type="ARBA" id="ARBA00023316"/>
    </source>
</evidence>
<dbReference type="CDD" id="cd14840">
    <property type="entry name" value="D-Ala-D-Ala_dipeptidase_Aad"/>
    <property type="match status" value="1"/>
</dbReference>
<dbReference type="Gene3D" id="3.30.1380.10">
    <property type="match status" value="1"/>
</dbReference>
<evidence type="ECO:0000256" key="2">
    <source>
        <dbReference type="ARBA" id="ARBA00022670"/>
    </source>
</evidence>
<reference evidence="12" key="1">
    <citation type="journal article" date="2019" name="Int. J. Syst. Evol. Microbiol.">
        <title>The Global Catalogue of Microorganisms (GCM) 10K type strain sequencing project: providing services to taxonomists for standard genome sequencing and annotation.</title>
        <authorList>
            <consortium name="The Broad Institute Genomics Platform"/>
            <consortium name="The Broad Institute Genome Sequencing Center for Infectious Disease"/>
            <person name="Wu L."/>
            <person name="Ma J."/>
        </authorList>
    </citation>
    <scope>NUCLEOTIDE SEQUENCE [LARGE SCALE GENOMIC DNA]</scope>
    <source>
        <strain evidence="12">CCUG 46385</strain>
    </source>
</reference>
<dbReference type="InterPro" id="IPR009045">
    <property type="entry name" value="Zn_M74/Hedgehog-like"/>
</dbReference>
<evidence type="ECO:0000313" key="12">
    <source>
        <dbReference type="Proteomes" id="UP001595916"/>
    </source>
</evidence>
<organism evidence="11 12">
    <name type="scientific">Filifactor villosus</name>
    <dbReference type="NCBI Taxonomy" id="29374"/>
    <lineage>
        <taxon>Bacteria</taxon>
        <taxon>Bacillati</taxon>
        <taxon>Bacillota</taxon>
        <taxon>Clostridia</taxon>
        <taxon>Peptostreptococcales</taxon>
        <taxon>Filifactoraceae</taxon>
        <taxon>Filifactor</taxon>
    </lineage>
</organism>
<dbReference type="EC" id="3.4.13.22" evidence="9 10"/>
<dbReference type="EMBL" id="JBHSHL010000019">
    <property type="protein sequence ID" value="MFC4804553.1"/>
    <property type="molecule type" value="Genomic_DNA"/>
</dbReference>
<evidence type="ECO:0000256" key="7">
    <source>
        <dbReference type="ARBA" id="ARBA00023049"/>
    </source>
</evidence>
<dbReference type="HAMAP" id="MF_01924">
    <property type="entry name" value="A_A_dipeptidase"/>
    <property type="match status" value="1"/>
</dbReference>
<comment type="caution">
    <text evidence="11">The sequence shown here is derived from an EMBL/GenBank/DDBJ whole genome shotgun (WGS) entry which is preliminary data.</text>
</comment>
<comment type="catalytic activity">
    <reaction evidence="1 9 10">
        <text>D-alanyl-D-alanine + H2O = 2 D-alanine</text>
        <dbReference type="Rhea" id="RHEA:20661"/>
        <dbReference type="ChEBI" id="CHEBI:15377"/>
        <dbReference type="ChEBI" id="CHEBI:57416"/>
        <dbReference type="ChEBI" id="CHEBI:57822"/>
        <dbReference type="EC" id="3.4.13.22"/>
    </reaction>
</comment>
<keyword evidence="5 9" id="KW-0862">Zinc</keyword>
<keyword evidence="6 9" id="KW-0224">Dipeptidase</keyword>
<evidence type="ECO:0000256" key="10">
    <source>
        <dbReference type="PIRNR" id="PIRNR026671"/>
    </source>
</evidence>
<keyword evidence="2 9" id="KW-0645">Protease</keyword>